<feature type="region of interest" description="Disordered" evidence="1">
    <location>
        <begin position="61"/>
        <end position="84"/>
    </location>
</feature>
<proteinExistence type="predicted"/>
<organism evidence="2 3">
    <name type="scientific">Carassius auratus</name>
    <name type="common">Goldfish</name>
    <dbReference type="NCBI Taxonomy" id="7957"/>
    <lineage>
        <taxon>Eukaryota</taxon>
        <taxon>Metazoa</taxon>
        <taxon>Chordata</taxon>
        <taxon>Craniata</taxon>
        <taxon>Vertebrata</taxon>
        <taxon>Euteleostomi</taxon>
        <taxon>Actinopterygii</taxon>
        <taxon>Neopterygii</taxon>
        <taxon>Teleostei</taxon>
        <taxon>Ostariophysi</taxon>
        <taxon>Cypriniformes</taxon>
        <taxon>Cyprinidae</taxon>
        <taxon>Cyprininae</taxon>
        <taxon>Carassius</taxon>
    </lineage>
</organism>
<evidence type="ECO:0000256" key="1">
    <source>
        <dbReference type="SAM" id="MobiDB-lite"/>
    </source>
</evidence>
<protein>
    <submittedName>
        <fullName evidence="3">Natterin-4-like isoform X1</fullName>
    </submittedName>
</protein>
<dbReference type="AlphaFoldDB" id="A0A6P6RBC2"/>
<dbReference type="GeneID" id="113118046"/>
<evidence type="ECO:0000313" key="3">
    <source>
        <dbReference type="RefSeq" id="XP_026142691.1"/>
    </source>
</evidence>
<dbReference type="InterPro" id="IPR006616">
    <property type="entry name" value="DM9_repeat"/>
</dbReference>
<reference evidence="3" key="1">
    <citation type="submission" date="2025-08" db="UniProtKB">
        <authorList>
            <consortium name="RefSeq"/>
        </authorList>
    </citation>
    <scope>IDENTIFICATION</scope>
    <source>
        <strain evidence="3">Wakin</strain>
        <tissue evidence="3">Muscle</tissue>
    </source>
</reference>
<keyword evidence="2" id="KW-1185">Reference proteome</keyword>
<evidence type="ECO:0000313" key="2">
    <source>
        <dbReference type="Proteomes" id="UP000515129"/>
    </source>
</evidence>
<dbReference type="OrthoDB" id="1925699at2759"/>
<gene>
    <name evidence="3" type="primary">LOC113118046</name>
</gene>
<dbReference type="PANTHER" id="PTHR31649:SF1">
    <property type="entry name" value="FARNESOIC ACID O-METHYL TRANSFERASE DOMAIN-CONTAINING PROTEIN"/>
    <property type="match status" value="1"/>
</dbReference>
<sequence>MNDINPKHQNIQLLKKFRTRGNDPQLCNHPQMKLLVCAIIALLQLEALCVPASDKSSLPETENGAVFLSGPETPPDPVRGSQVSHSRVRRAVARNLKWVKWNDYLPSGAIGIYNDYAGRNEYVCRYECSSGFYSKTKGPYCYYPNGLLEFRTSSFDILVKENSSGDVKWEEGSYGSIPWDAVRVCSEKHVYVGKNKYGLGKVDRKNNAFYLPWEGEEYWYWYYQVLSYKHD</sequence>
<dbReference type="Proteomes" id="UP000515129">
    <property type="component" value="Chromosome 18"/>
</dbReference>
<dbReference type="SUPFAM" id="SSF56973">
    <property type="entry name" value="Aerolisin/ETX pore-forming domain"/>
    <property type="match status" value="1"/>
</dbReference>
<dbReference type="Pfam" id="PF11901">
    <property type="entry name" value="DM9"/>
    <property type="match status" value="1"/>
</dbReference>
<dbReference type="PANTHER" id="PTHR31649">
    <property type="entry name" value="AGAP009604-PA"/>
    <property type="match status" value="1"/>
</dbReference>
<accession>A0A6P6RBC2</accession>
<dbReference type="KEGG" id="caua:113118046"/>
<dbReference type="RefSeq" id="XP_026142691.1">
    <property type="nucleotide sequence ID" value="XM_026286906.1"/>
</dbReference>
<name>A0A6P6RBC2_CARAU</name>